<dbReference type="AlphaFoldDB" id="A0A1E3G1V4"/>
<dbReference type="OrthoDB" id="186436at2"/>
<reference evidence="2" key="1">
    <citation type="submission" date="2016-04" db="EMBL/GenBank/DDBJ databases">
        <title>The genome sequence project of a novel Fervidobacterium isolate from a hot spring in Thailand.</title>
        <authorList>
            <person name="Gonzalez J.M."/>
            <person name="Cuecas A."/>
            <person name="Kanoksilapatham W."/>
        </authorList>
    </citation>
    <scope>NUCLEOTIDE SEQUENCE [LARGE SCALE GENOMIC DNA]</scope>
    <source>
        <strain evidence="2">FC2004</strain>
    </source>
</reference>
<dbReference type="InterPro" id="IPR029063">
    <property type="entry name" value="SAM-dependent_MTases_sf"/>
</dbReference>
<comment type="caution">
    <text evidence="1">The sequence shown here is derived from an EMBL/GenBank/DDBJ whole genome shotgun (WGS) entry which is preliminary data.</text>
</comment>
<accession>A0A1E3G1V4</accession>
<dbReference type="SUPFAM" id="SSF53335">
    <property type="entry name" value="S-adenosyl-L-methionine-dependent methyltransferases"/>
    <property type="match status" value="1"/>
</dbReference>
<keyword evidence="2" id="KW-1185">Reference proteome</keyword>
<dbReference type="Gene3D" id="3.40.50.150">
    <property type="entry name" value="Vaccinia Virus protein VP39"/>
    <property type="match status" value="1"/>
</dbReference>
<evidence type="ECO:0000313" key="2">
    <source>
        <dbReference type="Proteomes" id="UP000094570"/>
    </source>
</evidence>
<evidence type="ECO:0008006" key="3">
    <source>
        <dbReference type="Google" id="ProtNLM"/>
    </source>
</evidence>
<name>A0A1E3G1V4_9BACT</name>
<sequence length="89" mass="10106">MAEAFFTLYALQRGAYVHAFEPNPEMDDALEKTLALHRFENRATVRRAGLSDEASEHTLIVEPVNLEAASFSDSERKLNKNQKEKGKRV</sequence>
<evidence type="ECO:0000313" key="1">
    <source>
        <dbReference type="EMBL" id="ODN30249.1"/>
    </source>
</evidence>
<proteinExistence type="predicted"/>
<gene>
    <name evidence="1" type="ORF">A4H02_06745</name>
</gene>
<dbReference type="Proteomes" id="UP000094570">
    <property type="component" value="Unassembled WGS sequence"/>
</dbReference>
<dbReference type="STRING" id="1008305.A4H02_06745"/>
<dbReference type="RefSeq" id="WP_069293403.1">
    <property type="nucleotide sequence ID" value="NZ_LWAF01000009.1"/>
</dbReference>
<organism evidence="1 2">
    <name type="scientific">Fervidobacterium thailandense</name>
    <dbReference type="NCBI Taxonomy" id="1008305"/>
    <lineage>
        <taxon>Bacteria</taxon>
        <taxon>Thermotogati</taxon>
        <taxon>Thermotogota</taxon>
        <taxon>Thermotogae</taxon>
        <taxon>Thermotogales</taxon>
        <taxon>Fervidobacteriaceae</taxon>
        <taxon>Fervidobacterium</taxon>
    </lineage>
</organism>
<protein>
    <recommendedName>
        <fullName evidence="3">FkbM family methyltransferase</fullName>
    </recommendedName>
</protein>
<dbReference type="EMBL" id="LWAF01000009">
    <property type="protein sequence ID" value="ODN30249.1"/>
    <property type="molecule type" value="Genomic_DNA"/>
</dbReference>